<dbReference type="STRING" id="576137.A0A1L7WJD0"/>
<evidence type="ECO:0000256" key="4">
    <source>
        <dbReference type="ARBA" id="ARBA00048707"/>
    </source>
</evidence>
<evidence type="ECO:0000256" key="6">
    <source>
        <dbReference type="SAM" id="Phobius"/>
    </source>
</evidence>
<evidence type="ECO:0000313" key="7">
    <source>
        <dbReference type="EMBL" id="CZR52850.1"/>
    </source>
</evidence>
<dbReference type="FunFam" id="3.40.1490.10:FF:000001">
    <property type="entry name" value="Peptidyl-tRNA hydrolase 2"/>
    <property type="match status" value="1"/>
</dbReference>
<evidence type="ECO:0000256" key="1">
    <source>
        <dbReference type="ARBA" id="ARBA00013260"/>
    </source>
</evidence>
<accession>A0A1L7WJD0</accession>
<keyword evidence="6" id="KW-0812">Transmembrane</keyword>
<dbReference type="SUPFAM" id="SSF102462">
    <property type="entry name" value="Peptidyl-tRNA hydrolase II"/>
    <property type="match status" value="1"/>
</dbReference>
<sequence>MADLRPPPTPLAMIIGTAIIAAVSGYMIGIASSLGFLPIPFMPRGASVVRGVSNYDDEEESEEEDIDESILDHAPNWANGLEADKRDGLRATSAAGKKEKKPVVKKEEEVEVKTEDIAVKKEESVRDNGENCKMILVVRTDLGMTKGKIAAQCGHATLACYKRMLKSDPKSTILRRWEREGQMKVALQVKSEDELEMLQAQAISLGLVAEVIADAGRTQIAAGSHTVLGIGPGPASVIDRVTGKLKLL</sequence>
<keyword evidence="6" id="KW-0472">Membrane</keyword>
<reference evidence="7 8" key="1">
    <citation type="submission" date="2016-03" db="EMBL/GenBank/DDBJ databases">
        <authorList>
            <person name="Ploux O."/>
        </authorList>
    </citation>
    <scope>NUCLEOTIDE SEQUENCE [LARGE SCALE GENOMIC DNA]</scope>
    <source>
        <strain evidence="7 8">UAMH 11012</strain>
    </source>
</reference>
<feature type="region of interest" description="Disordered" evidence="5">
    <location>
        <begin position="53"/>
        <end position="73"/>
    </location>
</feature>
<feature type="transmembrane region" description="Helical" evidence="6">
    <location>
        <begin position="12"/>
        <end position="37"/>
    </location>
</feature>
<dbReference type="PANTHER" id="PTHR12649:SF11">
    <property type="entry name" value="PEPTIDYL-TRNA HYDROLASE 2, MITOCHONDRIAL"/>
    <property type="match status" value="1"/>
</dbReference>
<dbReference type="Gene3D" id="3.40.1490.10">
    <property type="entry name" value="Bit1"/>
    <property type="match status" value="1"/>
</dbReference>
<dbReference type="OrthoDB" id="1733656at2759"/>
<dbReference type="InterPro" id="IPR023476">
    <property type="entry name" value="Pep_tRNA_hydro_II_dom_sf"/>
</dbReference>
<dbReference type="Pfam" id="PF01981">
    <property type="entry name" value="PTH2"/>
    <property type="match status" value="1"/>
</dbReference>
<dbReference type="EMBL" id="FJOG01000003">
    <property type="protein sequence ID" value="CZR52850.1"/>
    <property type="molecule type" value="Genomic_DNA"/>
</dbReference>
<dbReference type="AlphaFoldDB" id="A0A1L7WJD0"/>
<dbReference type="NCBIfam" id="NF003314">
    <property type="entry name" value="PRK04322.1"/>
    <property type="match status" value="1"/>
</dbReference>
<dbReference type="EC" id="3.1.1.29" evidence="1"/>
<evidence type="ECO:0000256" key="5">
    <source>
        <dbReference type="SAM" id="MobiDB-lite"/>
    </source>
</evidence>
<dbReference type="NCBIfam" id="TIGR00283">
    <property type="entry name" value="arch_pth2"/>
    <property type="match status" value="1"/>
</dbReference>
<keyword evidence="6" id="KW-1133">Transmembrane helix</keyword>
<organism evidence="7 8">
    <name type="scientific">Phialocephala subalpina</name>
    <dbReference type="NCBI Taxonomy" id="576137"/>
    <lineage>
        <taxon>Eukaryota</taxon>
        <taxon>Fungi</taxon>
        <taxon>Dikarya</taxon>
        <taxon>Ascomycota</taxon>
        <taxon>Pezizomycotina</taxon>
        <taxon>Leotiomycetes</taxon>
        <taxon>Helotiales</taxon>
        <taxon>Mollisiaceae</taxon>
        <taxon>Phialocephala</taxon>
        <taxon>Phialocephala fortinii species complex</taxon>
    </lineage>
</organism>
<protein>
    <recommendedName>
        <fullName evidence="1">peptidyl-tRNA hydrolase</fullName>
        <ecNumber evidence="1">3.1.1.29</ecNumber>
    </recommendedName>
</protein>
<name>A0A1L7WJD0_9HELO</name>
<feature type="compositionally biased region" description="Acidic residues" evidence="5">
    <location>
        <begin position="55"/>
        <end position="69"/>
    </location>
</feature>
<evidence type="ECO:0000256" key="3">
    <source>
        <dbReference type="ARBA" id="ARBA00038050"/>
    </source>
</evidence>
<dbReference type="InterPro" id="IPR002833">
    <property type="entry name" value="PTH2"/>
</dbReference>
<gene>
    <name evidence="7" type="ORF">PAC_02727</name>
</gene>
<evidence type="ECO:0000313" key="8">
    <source>
        <dbReference type="Proteomes" id="UP000184330"/>
    </source>
</evidence>
<comment type="catalytic activity">
    <reaction evidence="4">
        <text>an N-acyl-L-alpha-aminoacyl-tRNA + H2O = an N-acyl-L-amino acid + a tRNA + H(+)</text>
        <dbReference type="Rhea" id="RHEA:54448"/>
        <dbReference type="Rhea" id="RHEA-COMP:10123"/>
        <dbReference type="Rhea" id="RHEA-COMP:13883"/>
        <dbReference type="ChEBI" id="CHEBI:15377"/>
        <dbReference type="ChEBI" id="CHEBI:15378"/>
        <dbReference type="ChEBI" id="CHEBI:59874"/>
        <dbReference type="ChEBI" id="CHEBI:78442"/>
        <dbReference type="ChEBI" id="CHEBI:138191"/>
        <dbReference type="EC" id="3.1.1.29"/>
    </reaction>
</comment>
<dbReference type="GO" id="GO:0005829">
    <property type="term" value="C:cytosol"/>
    <property type="evidence" value="ECO:0007669"/>
    <property type="project" value="TreeGrafter"/>
</dbReference>
<dbReference type="CDD" id="cd02430">
    <property type="entry name" value="PTH2"/>
    <property type="match status" value="1"/>
</dbReference>
<dbReference type="Proteomes" id="UP000184330">
    <property type="component" value="Unassembled WGS sequence"/>
</dbReference>
<dbReference type="GO" id="GO:0004045">
    <property type="term" value="F:peptidyl-tRNA hydrolase activity"/>
    <property type="evidence" value="ECO:0007669"/>
    <property type="project" value="UniProtKB-EC"/>
</dbReference>
<comment type="similarity">
    <text evidence="3">Belongs to the PTH2 family.</text>
</comment>
<keyword evidence="8" id="KW-1185">Reference proteome</keyword>
<dbReference type="PANTHER" id="PTHR12649">
    <property type="entry name" value="PEPTIDYL-TRNA HYDROLASE 2"/>
    <property type="match status" value="1"/>
</dbReference>
<evidence type="ECO:0000256" key="2">
    <source>
        <dbReference type="ARBA" id="ARBA00022801"/>
    </source>
</evidence>
<proteinExistence type="inferred from homology"/>
<keyword evidence="2 7" id="KW-0378">Hydrolase</keyword>